<dbReference type="EMBL" id="CAADHB010000166">
    <property type="protein sequence ID" value="VFK80844.1"/>
    <property type="molecule type" value="Genomic_DNA"/>
</dbReference>
<sequence>MARHDKLYQQLLLQRSDANVSFDGLCALIERLGFSERIRGDHHIFTMDGIDEIPSEAAPQTNKA</sequence>
<organism evidence="1">
    <name type="scientific">Candidatus Kentrum sp. SD</name>
    <dbReference type="NCBI Taxonomy" id="2126332"/>
    <lineage>
        <taxon>Bacteria</taxon>
        <taxon>Pseudomonadati</taxon>
        <taxon>Pseudomonadota</taxon>
        <taxon>Gammaproteobacteria</taxon>
        <taxon>Candidatus Kentrum</taxon>
    </lineage>
</organism>
<protein>
    <submittedName>
        <fullName evidence="1">YcfA-like protein</fullName>
    </submittedName>
</protein>
<dbReference type="AlphaFoldDB" id="A0A451BRB9"/>
<evidence type="ECO:0000313" key="1">
    <source>
        <dbReference type="EMBL" id="VFK80844.1"/>
    </source>
</evidence>
<name>A0A451BRB9_9GAMM</name>
<proteinExistence type="predicted"/>
<accession>A0A451BRB9</accession>
<reference evidence="1" key="1">
    <citation type="submission" date="2019-02" db="EMBL/GenBank/DDBJ databases">
        <authorList>
            <person name="Gruber-Vodicka R. H."/>
            <person name="Seah K. B. B."/>
        </authorList>
    </citation>
    <scope>NUCLEOTIDE SEQUENCE</scope>
    <source>
        <strain evidence="1">BECK_S127</strain>
    </source>
</reference>
<gene>
    <name evidence="1" type="ORF">BECKSD772D_GA0070982_11661</name>
</gene>